<evidence type="ECO:0000313" key="5">
    <source>
        <dbReference type="Proteomes" id="UP001147830"/>
    </source>
</evidence>
<feature type="domain" description="Phosphoribosyltransferase" evidence="3">
    <location>
        <begin position="7"/>
        <end position="151"/>
    </location>
</feature>
<comment type="caution">
    <text evidence="4">The sequence shown here is derived from an EMBL/GenBank/DDBJ whole genome shotgun (WGS) entry which is preliminary data.</text>
</comment>
<dbReference type="InterPro" id="IPR000836">
    <property type="entry name" value="PRTase_dom"/>
</dbReference>
<organism evidence="4 5">
    <name type="scientific">Thalassolituus pacificus</name>
    <dbReference type="NCBI Taxonomy" id="2975440"/>
    <lineage>
        <taxon>Bacteria</taxon>
        <taxon>Pseudomonadati</taxon>
        <taxon>Pseudomonadota</taxon>
        <taxon>Gammaproteobacteria</taxon>
        <taxon>Oceanospirillales</taxon>
        <taxon>Oceanospirillaceae</taxon>
        <taxon>Thalassolituus</taxon>
    </lineage>
</organism>
<name>A0A9X2WCF0_9GAMM</name>
<keyword evidence="1 4" id="KW-0328">Glycosyltransferase</keyword>
<keyword evidence="2" id="KW-0808">Transferase</keyword>
<keyword evidence="5" id="KW-1185">Reference proteome</keyword>
<dbReference type="SUPFAM" id="SSF53271">
    <property type="entry name" value="PRTase-like"/>
    <property type="match status" value="1"/>
</dbReference>
<evidence type="ECO:0000256" key="2">
    <source>
        <dbReference type="ARBA" id="ARBA00022679"/>
    </source>
</evidence>
<dbReference type="PANTHER" id="PTHR43363">
    <property type="entry name" value="HYPOXANTHINE PHOSPHORIBOSYLTRANSFERASE"/>
    <property type="match status" value="1"/>
</dbReference>
<dbReference type="InterPro" id="IPR029057">
    <property type="entry name" value="PRTase-like"/>
</dbReference>
<dbReference type="RefSeq" id="WP_260974805.1">
    <property type="nucleotide sequence ID" value="NZ_JAOANI010000009.1"/>
</dbReference>
<dbReference type="AlphaFoldDB" id="A0A9X2WCF0"/>
<dbReference type="EMBL" id="JAOANI010000009">
    <property type="protein sequence ID" value="MCT7357877.1"/>
    <property type="molecule type" value="Genomic_DNA"/>
</dbReference>
<protein>
    <submittedName>
        <fullName evidence="4">Phosphoribosyltransferase family protein</fullName>
    </submittedName>
</protein>
<accession>A0A9X2WCF0</accession>
<dbReference type="Pfam" id="PF00156">
    <property type="entry name" value="Pribosyltran"/>
    <property type="match status" value="1"/>
</dbReference>
<evidence type="ECO:0000256" key="1">
    <source>
        <dbReference type="ARBA" id="ARBA00022676"/>
    </source>
</evidence>
<reference evidence="4" key="1">
    <citation type="journal article" date="2022" name="Front. Microbiol.">
        <title>Genome-based taxonomic rearrangement of Oceanobacter-related bacteria including the description of Thalassolituus hydrocarbonoclasticus sp. nov. and Thalassolituus pacificus sp. nov. and emended description of the genus Thalassolituus.</title>
        <authorList>
            <person name="Dong C."/>
            <person name="Wei L."/>
            <person name="Wang J."/>
            <person name="Lai Q."/>
            <person name="Huang Z."/>
            <person name="Shao Z."/>
        </authorList>
    </citation>
    <scope>NUCLEOTIDE SEQUENCE</scope>
    <source>
        <strain evidence="4">59MF3M-4</strain>
    </source>
</reference>
<reference evidence="4" key="2">
    <citation type="submission" date="2022-08" db="EMBL/GenBank/DDBJ databases">
        <authorList>
            <person name="Dong C."/>
        </authorList>
    </citation>
    <scope>NUCLEOTIDE SEQUENCE</scope>
    <source>
        <strain evidence="4">59MF3M-4</strain>
    </source>
</reference>
<dbReference type="Proteomes" id="UP001147830">
    <property type="component" value="Unassembled WGS sequence"/>
</dbReference>
<gene>
    <name evidence="4" type="ORF">NYR02_02430</name>
</gene>
<sequence length="188" mass="21332">MSAKLYLTAQGLLEDSYHLAAKVLDSGFRPTFMIAVWRGGAPIGIAVQEYLDYHSVETDNIAIRTSSYQGIDQQAKEVKVHGLNYLVKNVKHSDSLLIVDDVFDSGRSIEAIINELSRRARLNTPHDIRVAVPYYKPHRNQTDRVPDYYIHETSAWLKYPHSLEGLSNDEIAQGRPELYDIIKDHLPA</sequence>
<evidence type="ECO:0000313" key="4">
    <source>
        <dbReference type="EMBL" id="MCT7357877.1"/>
    </source>
</evidence>
<dbReference type="GO" id="GO:0016757">
    <property type="term" value="F:glycosyltransferase activity"/>
    <property type="evidence" value="ECO:0007669"/>
    <property type="project" value="UniProtKB-KW"/>
</dbReference>
<proteinExistence type="predicted"/>
<dbReference type="PANTHER" id="PTHR43363:SF1">
    <property type="entry name" value="HYPOXANTHINE-GUANINE PHOSPHORIBOSYLTRANSFERASE"/>
    <property type="match status" value="1"/>
</dbReference>
<dbReference type="CDD" id="cd06223">
    <property type="entry name" value="PRTases_typeI"/>
    <property type="match status" value="1"/>
</dbReference>
<evidence type="ECO:0000259" key="3">
    <source>
        <dbReference type="Pfam" id="PF00156"/>
    </source>
</evidence>
<dbReference type="Gene3D" id="3.40.50.2020">
    <property type="match status" value="1"/>
</dbReference>